<evidence type="ECO:0000256" key="9">
    <source>
        <dbReference type="ARBA" id="ARBA00023012"/>
    </source>
</evidence>
<dbReference type="Pfam" id="PF00360">
    <property type="entry name" value="PHY"/>
    <property type="match status" value="1"/>
</dbReference>
<keyword evidence="17" id="KW-1185">Reference proteome</keyword>
<dbReference type="GO" id="GO:0009584">
    <property type="term" value="P:detection of visible light"/>
    <property type="evidence" value="ECO:0007669"/>
    <property type="project" value="InterPro"/>
</dbReference>
<evidence type="ECO:0008006" key="18">
    <source>
        <dbReference type="Google" id="ProtNLM"/>
    </source>
</evidence>
<dbReference type="InterPro" id="IPR035965">
    <property type="entry name" value="PAS-like_dom_sf"/>
</dbReference>
<dbReference type="GO" id="GO:0000155">
    <property type="term" value="F:phosphorelay sensor kinase activity"/>
    <property type="evidence" value="ECO:0007669"/>
    <property type="project" value="InterPro"/>
</dbReference>
<feature type="region of interest" description="Disordered" evidence="12">
    <location>
        <begin position="252"/>
        <end position="290"/>
    </location>
</feature>
<evidence type="ECO:0000256" key="7">
    <source>
        <dbReference type="ARBA" id="ARBA00022840"/>
    </source>
</evidence>
<keyword evidence="1" id="KW-0600">Photoreceptor protein</keyword>
<keyword evidence="8" id="KW-0157">Chromophore</keyword>
<keyword evidence="2 11" id="KW-0597">Phosphoprotein</keyword>
<dbReference type="PROSITE" id="PS50109">
    <property type="entry name" value="HIS_KIN"/>
    <property type="match status" value="1"/>
</dbReference>
<evidence type="ECO:0000313" key="17">
    <source>
        <dbReference type="Proteomes" id="UP000775547"/>
    </source>
</evidence>
<name>A0A9P7GD78_9AGAR</name>
<feature type="region of interest" description="Disordered" evidence="12">
    <location>
        <begin position="495"/>
        <end position="518"/>
    </location>
</feature>
<dbReference type="Gene3D" id="3.40.50.2300">
    <property type="match status" value="1"/>
</dbReference>
<sequence length="1448" mass="158364">MTEGSTADDSSGGPRDSLSRITSASYVYPVKSLLSGRIQPAADQGPISEPPTKSLDNADNLHPANSLLASTSLASSSRSNESIDAAAYGSLKVEDGNRAASTSLSSAENERSTATAENFSTRHHLCQHHLPDRHLLFSRSGSPNFRHFPAEDSPALPRSFSSQLLAQPHYPLKGYPGKAELYDVDIGGEVSPDSPHGSLPVAPMASPTSELPFNPSEYGLVHLPPLVAPPSLEELHDNTSMSIAIPTVASPLPINPEPESSVPSSLDLPGSYPSSSQSANDSSTEYFTPSSASSAAHVNVRFEHAQDENGNHVIVGREGILQKCEDEPICTPGSVQAFGVLIAVQETYDALVVRQVSENSTELLGLSPRYLFTLECLTDTLPESQADLLWDKIEYLSDNEDDGGPQVFLLSGWGAPGTETDSLDNRSSWTCWCAIHRPTISADPSSSTSDLIIMEFEWERDRLNPLYPDVPVARQGALSSSPSGAASMEVAAGMGLKSDDPSSAPHLSSSDAGLEGETGWIPSAEDIMESTTSYSKPLPALERLRRLRNGDVSPTESTSPLLRRRSTRRARPTSVSENIGVGMMDVFAVMSQINEQLGAVDSLETYLKVVVGVLKELTQFHRVMVYQFDEAWNGQVVAELVDWSQTKDLYRGLHFPASDIPAQARALYAINKVRILYDRLQPTARIVVRSKEDLEVPLSIMAFGKLWGLITCHSYGPGGMRVSFAVRQMLRLLSQTISRNIERLSYAKRLHTRKLVNTMVSDRPTGYIVSNTDDLLGLFDADFGILVIGEGAKILGPNQHCQEILIMSEYLRLKKFGAIRASQAVTQDFPDLQASAGFQNIAGLLLVPLSSKGTDFIAFLRKGQPREVRWAGKPYKEGREAGSSLEPRKSFKMWTEIVAGRSRAWTDEQLETAGVLALFIEVWRQKESALQTTKLTEILLSNASHEVRTPLNHIINYLEMALDGPLENDARENLSRSHTASKSLLFTINDLLDLTRLESGKETSFNEPFDLPETIKKATHLYRKEAERRHVEFQLDLDGSPRMVVGDATKIRTVVQNLTANSLKYTTKGSITVSCTPFCEPEGLRSPQQTVVEVVVADTGPGIPSGKLEYIFREFEQVESCEPKAAGESGVGLGLAVVARIVEQLGGQLRVESKVGEGSRFSFLIPLTLSATPPSFSSESAGSTSPFVHPRRRGSGNSEKFGSLLEGMVNSYNTPAASTSENGGRLSLDEAPPGYTSRSRASIDNVGEALRRVKPVEVDTFTSEVNTMARQAHSKPKLTVSTALPPVQHRQLRILIVEDNDINRKILAKRLVLDGHTVVNTTNGQEGLDKVRSDRAFDAILMDIQMPILNGFDATRKIREFEESSEKPTPTRLSQQLNGRIPIFAVSASLLENQHDELLGHGMDGWILKPIDFHRLSDILKGVTDYSQRCQDLYSPEGSWEAGGWLRK</sequence>
<dbReference type="InterPro" id="IPR001789">
    <property type="entry name" value="Sig_transdc_resp-reg_receiver"/>
</dbReference>
<dbReference type="InterPro" id="IPR013515">
    <property type="entry name" value="Phytochrome_cen-reg"/>
</dbReference>
<keyword evidence="6" id="KW-0418">Kinase</keyword>
<feature type="domain" description="Histidine kinase" evidence="14">
    <location>
        <begin position="942"/>
        <end position="1169"/>
    </location>
</feature>
<dbReference type="PANTHER" id="PTHR43065">
    <property type="entry name" value="SENSOR HISTIDINE KINASE"/>
    <property type="match status" value="1"/>
</dbReference>
<keyword evidence="5" id="KW-0547">Nucleotide-binding</keyword>
<feature type="compositionally biased region" description="Polar residues" evidence="12">
    <location>
        <begin position="272"/>
        <end position="290"/>
    </location>
</feature>
<dbReference type="Gene3D" id="1.10.287.130">
    <property type="match status" value="1"/>
</dbReference>
<evidence type="ECO:0000256" key="10">
    <source>
        <dbReference type="ARBA" id="ARBA00023170"/>
    </source>
</evidence>
<gene>
    <name evidence="16" type="ORF">DXG03_004973</name>
</gene>
<evidence type="ECO:0000256" key="5">
    <source>
        <dbReference type="ARBA" id="ARBA00022741"/>
    </source>
</evidence>
<dbReference type="SUPFAM" id="SSF47384">
    <property type="entry name" value="Homodimeric domain of signal transducing histidine kinase"/>
    <property type="match status" value="1"/>
</dbReference>
<evidence type="ECO:0000259" key="15">
    <source>
        <dbReference type="PROSITE" id="PS50110"/>
    </source>
</evidence>
<dbReference type="Pfam" id="PF02518">
    <property type="entry name" value="HATPase_c"/>
    <property type="match status" value="1"/>
</dbReference>
<feature type="region of interest" description="Disordered" evidence="12">
    <location>
        <begin position="1"/>
        <end position="21"/>
    </location>
</feature>
<dbReference type="GO" id="GO:0006355">
    <property type="term" value="P:regulation of DNA-templated transcription"/>
    <property type="evidence" value="ECO:0007669"/>
    <property type="project" value="InterPro"/>
</dbReference>
<organism evidence="16 17">
    <name type="scientific">Asterophora parasitica</name>
    <dbReference type="NCBI Taxonomy" id="117018"/>
    <lineage>
        <taxon>Eukaryota</taxon>
        <taxon>Fungi</taxon>
        <taxon>Dikarya</taxon>
        <taxon>Basidiomycota</taxon>
        <taxon>Agaricomycotina</taxon>
        <taxon>Agaricomycetes</taxon>
        <taxon>Agaricomycetidae</taxon>
        <taxon>Agaricales</taxon>
        <taxon>Tricholomatineae</taxon>
        <taxon>Lyophyllaceae</taxon>
        <taxon>Asterophora</taxon>
    </lineage>
</organism>
<dbReference type="PRINTS" id="PR00344">
    <property type="entry name" value="BCTRLSENSOR"/>
</dbReference>
<keyword evidence="7" id="KW-0067">ATP-binding</keyword>
<reference evidence="16" key="1">
    <citation type="submission" date="2020-07" db="EMBL/GenBank/DDBJ databases">
        <authorList>
            <person name="Nieuwenhuis M."/>
            <person name="Van De Peppel L.J.J."/>
        </authorList>
    </citation>
    <scope>NUCLEOTIDE SEQUENCE</scope>
    <source>
        <strain evidence="16">AP01</strain>
        <tissue evidence="16">Mycelium</tissue>
    </source>
</reference>
<protein>
    <recommendedName>
        <fullName evidence="18">Phytochrome</fullName>
    </recommendedName>
</protein>
<dbReference type="InterPro" id="IPR004358">
    <property type="entry name" value="Sig_transdc_His_kin-like_C"/>
</dbReference>
<keyword evidence="9" id="KW-0902">Two-component regulatory system</keyword>
<dbReference type="Gene3D" id="3.30.565.10">
    <property type="entry name" value="Histidine kinase-like ATPase, C-terminal domain"/>
    <property type="match status" value="1"/>
</dbReference>
<dbReference type="InterPro" id="IPR003661">
    <property type="entry name" value="HisK_dim/P_dom"/>
</dbReference>
<evidence type="ECO:0000256" key="6">
    <source>
        <dbReference type="ARBA" id="ARBA00022777"/>
    </source>
</evidence>
<feature type="domain" description="Phytochrome chromophore attachment site" evidence="13">
    <location>
        <begin position="602"/>
        <end position="676"/>
    </location>
</feature>
<dbReference type="Gene3D" id="3.30.450.40">
    <property type="match status" value="2"/>
</dbReference>
<dbReference type="Pfam" id="PF00072">
    <property type="entry name" value="Response_reg"/>
    <property type="match status" value="1"/>
</dbReference>
<dbReference type="Pfam" id="PF08446">
    <property type="entry name" value="PAS_2"/>
    <property type="match status" value="1"/>
</dbReference>
<dbReference type="InterPro" id="IPR003594">
    <property type="entry name" value="HATPase_dom"/>
</dbReference>
<dbReference type="SMART" id="SM00387">
    <property type="entry name" value="HATPase_c"/>
    <property type="match status" value="1"/>
</dbReference>
<dbReference type="SMART" id="SM00388">
    <property type="entry name" value="HisKA"/>
    <property type="match status" value="1"/>
</dbReference>
<evidence type="ECO:0000256" key="12">
    <source>
        <dbReference type="SAM" id="MobiDB-lite"/>
    </source>
</evidence>
<dbReference type="Proteomes" id="UP000775547">
    <property type="component" value="Unassembled WGS sequence"/>
</dbReference>
<dbReference type="InterPro" id="IPR043150">
    <property type="entry name" value="Phytochrome_PHY_sf"/>
</dbReference>
<dbReference type="Pfam" id="PF00512">
    <property type="entry name" value="HisKA"/>
    <property type="match status" value="1"/>
</dbReference>
<feature type="domain" description="Response regulatory" evidence="15">
    <location>
        <begin position="1293"/>
        <end position="1424"/>
    </location>
</feature>
<evidence type="ECO:0000256" key="2">
    <source>
        <dbReference type="ARBA" id="ARBA00022553"/>
    </source>
</evidence>
<dbReference type="SUPFAM" id="SSF55874">
    <property type="entry name" value="ATPase domain of HSP90 chaperone/DNA topoisomerase II/histidine kinase"/>
    <property type="match status" value="1"/>
</dbReference>
<dbReference type="Gene3D" id="3.30.450.20">
    <property type="entry name" value="PAS domain"/>
    <property type="match status" value="1"/>
</dbReference>
<dbReference type="InterPro" id="IPR013654">
    <property type="entry name" value="PAS_2"/>
</dbReference>
<dbReference type="SMART" id="SM00448">
    <property type="entry name" value="REC"/>
    <property type="match status" value="1"/>
</dbReference>
<evidence type="ECO:0000256" key="11">
    <source>
        <dbReference type="PROSITE-ProRule" id="PRU00169"/>
    </source>
</evidence>
<dbReference type="CDD" id="cd17546">
    <property type="entry name" value="REC_hyHK_CKI1_RcsC-like"/>
    <property type="match status" value="1"/>
</dbReference>
<proteinExistence type="predicted"/>
<feature type="region of interest" description="Disordered" evidence="12">
    <location>
        <begin position="1173"/>
        <end position="1200"/>
    </location>
</feature>
<feature type="region of interest" description="Disordered" evidence="12">
    <location>
        <begin position="99"/>
        <end position="118"/>
    </location>
</feature>
<evidence type="ECO:0000313" key="16">
    <source>
        <dbReference type="EMBL" id="KAG5648399.1"/>
    </source>
</evidence>
<feature type="compositionally biased region" description="Polar residues" evidence="12">
    <location>
        <begin position="1173"/>
        <end position="1186"/>
    </location>
</feature>
<feature type="region of interest" description="Disordered" evidence="12">
    <location>
        <begin position="39"/>
        <end position="63"/>
    </location>
</feature>
<feature type="compositionally biased region" description="Polar residues" evidence="12">
    <location>
        <begin position="1212"/>
        <end position="1222"/>
    </location>
</feature>
<dbReference type="InterPro" id="IPR005467">
    <property type="entry name" value="His_kinase_dom"/>
</dbReference>
<keyword evidence="10" id="KW-0675">Receptor</keyword>
<evidence type="ECO:0000256" key="8">
    <source>
        <dbReference type="ARBA" id="ARBA00022991"/>
    </source>
</evidence>
<dbReference type="InterPro" id="IPR036890">
    <property type="entry name" value="HATPase_C_sf"/>
</dbReference>
<accession>A0A9P7GD78</accession>
<dbReference type="SUPFAM" id="SSF55781">
    <property type="entry name" value="GAF domain-like"/>
    <property type="match status" value="2"/>
</dbReference>
<dbReference type="PROSITE" id="PS50046">
    <property type="entry name" value="PHYTOCHROME_2"/>
    <property type="match status" value="1"/>
</dbReference>
<keyword evidence="3" id="KW-0716">Sensory transduction</keyword>
<dbReference type="EMBL" id="JABCKV010000003">
    <property type="protein sequence ID" value="KAG5648399.1"/>
    <property type="molecule type" value="Genomic_DNA"/>
</dbReference>
<evidence type="ECO:0000256" key="3">
    <source>
        <dbReference type="ARBA" id="ARBA00022606"/>
    </source>
</evidence>
<dbReference type="InterPro" id="IPR036097">
    <property type="entry name" value="HisK_dim/P_sf"/>
</dbReference>
<dbReference type="OrthoDB" id="2015534at2759"/>
<feature type="region of interest" description="Disordered" evidence="12">
    <location>
        <begin position="545"/>
        <end position="574"/>
    </location>
</feature>
<feature type="region of interest" description="Disordered" evidence="12">
    <location>
        <begin position="1212"/>
        <end position="1242"/>
    </location>
</feature>
<dbReference type="SUPFAM" id="SSF52172">
    <property type="entry name" value="CheY-like"/>
    <property type="match status" value="1"/>
</dbReference>
<evidence type="ECO:0000256" key="4">
    <source>
        <dbReference type="ARBA" id="ARBA00022679"/>
    </source>
</evidence>
<evidence type="ECO:0000259" key="13">
    <source>
        <dbReference type="PROSITE" id="PS50046"/>
    </source>
</evidence>
<dbReference type="PROSITE" id="PS50110">
    <property type="entry name" value="RESPONSE_REGULATORY"/>
    <property type="match status" value="1"/>
</dbReference>
<dbReference type="InterPro" id="IPR029016">
    <property type="entry name" value="GAF-like_dom_sf"/>
</dbReference>
<dbReference type="SUPFAM" id="SSF55785">
    <property type="entry name" value="PYP-like sensor domain (PAS domain)"/>
    <property type="match status" value="1"/>
</dbReference>
<dbReference type="Gene3D" id="3.30.450.270">
    <property type="match status" value="1"/>
</dbReference>
<feature type="compositionally biased region" description="Basic residues" evidence="12">
    <location>
        <begin position="562"/>
        <end position="571"/>
    </location>
</feature>
<reference evidence="16" key="2">
    <citation type="submission" date="2021-10" db="EMBL/GenBank/DDBJ databases">
        <title>Phylogenomics reveals ancestral predisposition of the termite-cultivated fungus Termitomyces towards a domesticated lifestyle.</title>
        <authorList>
            <person name="Auxier B."/>
            <person name="Grum-Grzhimaylo A."/>
            <person name="Cardenas M.E."/>
            <person name="Lodge J.D."/>
            <person name="Laessoe T."/>
            <person name="Pedersen O."/>
            <person name="Smith M.E."/>
            <person name="Kuyper T.W."/>
            <person name="Franco-Molano E.A."/>
            <person name="Baroni T.J."/>
            <person name="Aanen D.K."/>
        </authorList>
    </citation>
    <scope>NUCLEOTIDE SEQUENCE</scope>
    <source>
        <strain evidence="16">AP01</strain>
        <tissue evidence="16">Mycelium</tissue>
    </source>
</reference>
<dbReference type="CDD" id="cd00082">
    <property type="entry name" value="HisKA"/>
    <property type="match status" value="1"/>
</dbReference>
<keyword evidence="4" id="KW-0808">Transferase</keyword>
<dbReference type="PANTHER" id="PTHR43065:SF10">
    <property type="entry name" value="PEROXIDE STRESS-ACTIVATED HISTIDINE KINASE MAK3"/>
    <property type="match status" value="1"/>
</dbReference>
<dbReference type="GO" id="GO:0005524">
    <property type="term" value="F:ATP binding"/>
    <property type="evidence" value="ECO:0007669"/>
    <property type="project" value="UniProtKB-KW"/>
</dbReference>
<evidence type="ECO:0000259" key="14">
    <source>
        <dbReference type="PROSITE" id="PS50109"/>
    </source>
</evidence>
<comment type="caution">
    <text evidence="16">The sequence shown here is derived from an EMBL/GenBank/DDBJ whole genome shotgun (WGS) entry which is preliminary data.</text>
</comment>
<evidence type="ECO:0000256" key="1">
    <source>
        <dbReference type="ARBA" id="ARBA00022543"/>
    </source>
</evidence>
<dbReference type="InterPro" id="IPR016132">
    <property type="entry name" value="Phyto_chromo_attachment"/>
</dbReference>
<feature type="modified residue" description="4-aspartylphosphate" evidence="11">
    <location>
        <position position="1343"/>
    </location>
</feature>
<dbReference type="InterPro" id="IPR011006">
    <property type="entry name" value="CheY-like_superfamily"/>
</dbReference>
<dbReference type="GO" id="GO:0009881">
    <property type="term" value="F:photoreceptor activity"/>
    <property type="evidence" value="ECO:0007669"/>
    <property type="project" value="UniProtKB-KW"/>
</dbReference>